<dbReference type="RefSeq" id="XP_013424160.1">
    <property type="nucleotide sequence ID" value="XM_013568706.1"/>
</dbReference>
<protein>
    <submittedName>
        <fullName evidence="1">Uncharacterized protein</fullName>
    </submittedName>
</protein>
<dbReference type="Proteomes" id="UP000027730">
    <property type="component" value="Unassembled WGS sequence"/>
</dbReference>
<dbReference type="AlphaFoldDB" id="A0A074WAA1"/>
<dbReference type="HOGENOM" id="CLU_1488716_0_0_1"/>
<dbReference type="EMBL" id="KL584719">
    <property type="protein sequence ID" value="KEQ69848.1"/>
    <property type="molecule type" value="Genomic_DNA"/>
</dbReference>
<keyword evidence="2" id="KW-1185">Reference proteome</keyword>
<dbReference type="OrthoDB" id="3941912at2759"/>
<accession>A0A074WAA1</accession>
<sequence>MRKTHHQRRRKNDRNQVTRSPISFSTLLARLIGQNKWQTHDFAILGLRTQILENWRYVYPDNANVVIITSFEPYPHSHKQFYNAFIAESRGQSDRIFLRLLKPSLEQALLNLLCLADVRVGSVTKDMPVESMQVRLLDQSVTKDYDRESDVRSMQPLEEKIEALKRCPQPHGHAIDLTPSH</sequence>
<evidence type="ECO:0000313" key="1">
    <source>
        <dbReference type="EMBL" id="KEQ69848.1"/>
    </source>
</evidence>
<gene>
    <name evidence="1" type="ORF">M436DRAFT_84904</name>
</gene>
<dbReference type="GeneID" id="25417442"/>
<evidence type="ECO:0000313" key="2">
    <source>
        <dbReference type="Proteomes" id="UP000027730"/>
    </source>
</evidence>
<name>A0A074WAA1_9PEZI</name>
<proteinExistence type="predicted"/>
<reference evidence="1 2" key="1">
    <citation type="journal article" date="2014" name="BMC Genomics">
        <title>Genome sequencing of four Aureobasidium pullulans varieties: biotechnological potential, stress tolerance, and description of new species.</title>
        <authorList>
            <person name="Gostin Ar C."/>
            <person name="Ohm R.A."/>
            <person name="Kogej T."/>
            <person name="Sonjak S."/>
            <person name="Turk M."/>
            <person name="Zajc J."/>
            <person name="Zalar P."/>
            <person name="Grube M."/>
            <person name="Sun H."/>
            <person name="Han J."/>
            <person name="Sharma A."/>
            <person name="Chiniquy J."/>
            <person name="Ngan C.Y."/>
            <person name="Lipzen A."/>
            <person name="Barry K."/>
            <person name="Grigoriev I.V."/>
            <person name="Gunde-Cimerman N."/>
        </authorList>
    </citation>
    <scope>NUCLEOTIDE SEQUENCE [LARGE SCALE GENOMIC DNA]</scope>
    <source>
        <strain evidence="1 2">CBS 147.97</strain>
    </source>
</reference>
<organism evidence="1 2">
    <name type="scientific">Aureobasidium namibiae CBS 147.97</name>
    <dbReference type="NCBI Taxonomy" id="1043004"/>
    <lineage>
        <taxon>Eukaryota</taxon>
        <taxon>Fungi</taxon>
        <taxon>Dikarya</taxon>
        <taxon>Ascomycota</taxon>
        <taxon>Pezizomycotina</taxon>
        <taxon>Dothideomycetes</taxon>
        <taxon>Dothideomycetidae</taxon>
        <taxon>Dothideales</taxon>
        <taxon>Saccotheciaceae</taxon>
        <taxon>Aureobasidium</taxon>
    </lineage>
</organism>